<feature type="compositionally biased region" description="Low complexity" evidence="1">
    <location>
        <begin position="383"/>
        <end position="398"/>
    </location>
</feature>
<accession>A0A9P7UXP5</accession>
<dbReference type="AlphaFoldDB" id="A0A9P7UXP5"/>
<feature type="compositionally biased region" description="Polar residues" evidence="1">
    <location>
        <begin position="281"/>
        <end position="296"/>
    </location>
</feature>
<sequence>MNRPPEMMRQGGMPQMLGLAGGPFMNPQQTGLPPGSNQSSHPPMGMLTGSPSNSNNRYLQQPGSMLAAQQPRHMAPRPGQNGPPMNLGAVPGQMNNMNMGGLNFPPNMMPGSSGPTNQIRRVNSQSSMNPGTMGLGMGQSMGNPSMGMGMNPQNLPPNGIRQVGQPLPGQQPQSSMRGHMGPDGTMSMNRPNTLANQNMNNIGRPTAMPLMGSLNPPQPSLAQTGIPGGLPPHRGEFPNSLQPQLSSSPRPTPNMSMAGPGSSQSQMNRRTPDNNMFMPNYGSNPNFPQGSPNRISNGYPFGGPSSPPNQIEMSQSLPNSLGNTPNSASSHPTFTMTPAQKLEQMHPGESYGPFGMPPRQNGVSPHVQQSHNPSHTHHPSHRPPSSQQHHSPSHASDPNMNMYPTRPQSQPQNNPVGRPPSSHTPRPTSLQSSSQHLNSLQPQQHPPPNSSGLHQPTRIPSQNSGPSSQSLPQTGLRPPSSGGLGPSASTGSSAPQSGPSSQQQPLAIAPRPPQASNAPQQHLAPQQQQHASGAPHAEPSPRDEPSPPSAPAGPSQSAIGPGAGMQGPPPPGYSMMRPGQLNSISSMAPSLPHPHAVGHGQGLLRLMQFSGVLANDSKTKLQLCWWEGLVRDFFTPKAIMKYTLWKDNQRAEAKVFEIGVPVLPRFFLVTAQSGVKSMTLTLDGARERIYDYGHAVVECVSAIWTYRFSNGYTVALKGPMTVHVVLTAAQPPNAGGNPHQAGGHYYLKFENFEFEARSHEKYIALEAIIGLRSVESPKMARGGSGRHSVNGMPTSGSMDSVVDQQDEDKKWEEPRITIERGIIPGEPVNAFGIPQATMRCLELSDSCADMADLITFSADHNLGPLEALRAIGLKLRDSIPHFQASQMMNGYNNLAQGMNTPTTANFPLGSVVNMPSTNLTSPAITLYSPAPPSITNPNSMTQTPSMASAMSSPQNAPASAQSSPRKQHKTIPQPIPSGSNGPGGTTIGVSGAATSSTPGGSTPSMAPGTLKRKNPDNETQTKRPQRRRKAGGS</sequence>
<feature type="compositionally biased region" description="Polar residues" evidence="1">
    <location>
        <begin position="26"/>
        <end position="41"/>
    </location>
</feature>
<dbReference type="Proteomes" id="UP001049176">
    <property type="component" value="Chromosome 2"/>
</dbReference>
<feature type="compositionally biased region" description="Low complexity" evidence="1">
    <location>
        <begin position="518"/>
        <end position="531"/>
    </location>
</feature>
<feature type="region of interest" description="Disordered" evidence="1">
    <location>
        <begin position="1"/>
        <end position="56"/>
    </location>
</feature>
<comment type="caution">
    <text evidence="2">The sequence shown here is derived from an EMBL/GenBank/DDBJ whole genome shotgun (WGS) entry which is preliminary data.</text>
</comment>
<feature type="compositionally biased region" description="Low complexity" evidence="1">
    <location>
        <begin position="939"/>
        <end position="964"/>
    </location>
</feature>
<protein>
    <submittedName>
        <fullName evidence="2">Uncharacterized protein</fullName>
    </submittedName>
</protein>
<feature type="compositionally biased region" description="Polar residues" evidence="1">
    <location>
        <begin position="406"/>
        <end position="415"/>
    </location>
</feature>
<organism evidence="2 3">
    <name type="scientific">Marasmius oreades</name>
    <name type="common">fairy-ring Marasmius</name>
    <dbReference type="NCBI Taxonomy" id="181124"/>
    <lineage>
        <taxon>Eukaryota</taxon>
        <taxon>Fungi</taxon>
        <taxon>Dikarya</taxon>
        <taxon>Basidiomycota</taxon>
        <taxon>Agaricomycotina</taxon>
        <taxon>Agaricomycetes</taxon>
        <taxon>Agaricomycetidae</taxon>
        <taxon>Agaricales</taxon>
        <taxon>Marasmiineae</taxon>
        <taxon>Marasmiaceae</taxon>
        <taxon>Marasmius</taxon>
    </lineage>
</organism>
<dbReference type="GeneID" id="66073068"/>
<keyword evidence="3" id="KW-1185">Reference proteome</keyword>
<feature type="compositionally biased region" description="Basic residues" evidence="1">
    <location>
        <begin position="1023"/>
        <end position="1033"/>
    </location>
</feature>
<proteinExistence type="predicted"/>
<feature type="compositionally biased region" description="Low complexity" evidence="1">
    <location>
        <begin position="475"/>
        <end position="507"/>
    </location>
</feature>
<dbReference type="PANTHER" id="PTHR10378">
    <property type="entry name" value="LIM DOMAIN-BINDING PROTEIN"/>
    <property type="match status" value="1"/>
</dbReference>
<dbReference type="EMBL" id="CM032182">
    <property type="protein sequence ID" value="KAG7096572.1"/>
    <property type="molecule type" value="Genomic_DNA"/>
</dbReference>
<feature type="compositionally biased region" description="Polar residues" evidence="1">
    <location>
        <begin position="186"/>
        <end position="203"/>
    </location>
</feature>
<dbReference type="KEGG" id="more:E1B28_003992"/>
<dbReference type="RefSeq" id="XP_043013042.1">
    <property type="nucleotide sequence ID" value="XM_043148443.1"/>
</dbReference>
<feature type="region of interest" description="Disordered" evidence="1">
    <location>
        <begin position="165"/>
        <end position="583"/>
    </location>
</feature>
<name>A0A9P7UXP5_9AGAR</name>
<reference evidence="2" key="1">
    <citation type="journal article" date="2021" name="Genome Biol. Evol.">
        <title>The assembled and annotated genome of the fairy-ring fungus Marasmius oreades.</title>
        <authorList>
            <person name="Hiltunen M."/>
            <person name="Ament-Velasquez S.L."/>
            <person name="Johannesson H."/>
        </authorList>
    </citation>
    <scope>NUCLEOTIDE SEQUENCE</scope>
    <source>
        <strain evidence="2">03SP1</strain>
    </source>
</reference>
<evidence type="ECO:0000313" key="3">
    <source>
        <dbReference type="Proteomes" id="UP001049176"/>
    </source>
</evidence>
<evidence type="ECO:0000313" key="2">
    <source>
        <dbReference type="EMBL" id="KAG7096572.1"/>
    </source>
</evidence>
<feature type="compositionally biased region" description="Polar residues" evidence="1">
    <location>
        <begin position="308"/>
        <end position="338"/>
    </location>
</feature>
<gene>
    <name evidence="2" type="ORF">E1B28_003992</name>
</gene>
<dbReference type="OrthoDB" id="774557at2759"/>
<feature type="compositionally biased region" description="Low complexity" evidence="1">
    <location>
        <begin position="240"/>
        <end position="249"/>
    </location>
</feature>
<dbReference type="InterPro" id="IPR029005">
    <property type="entry name" value="LIM-bd/SEUSS"/>
</dbReference>
<feature type="region of interest" description="Disordered" evidence="1">
    <location>
        <begin position="930"/>
        <end position="1033"/>
    </location>
</feature>
<feature type="compositionally biased region" description="Low complexity" evidence="1">
    <location>
        <begin position="419"/>
        <end position="443"/>
    </location>
</feature>
<feature type="compositionally biased region" description="Polar residues" evidence="1">
    <location>
        <begin position="452"/>
        <end position="473"/>
    </location>
</feature>
<dbReference type="Pfam" id="PF01803">
    <property type="entry name" value="LIM_bind"/>
    <property type="match status" value="1"/>
</dbReference>
<feature type="compositionally biased region" description="Low complexity" evidence="1">
    <location>
        <begin position="990"/>
        <end position="1009"/>
    </location>
</feature>
<feature type="region of interest" description="Disordered" evidence="1">
    <location>
        <begin position="779"/>
        <end position="800"/>
    </location>
</feature>
<evidence type="ECO:0000256" key="1">
    <source>
        <dbReference type="SAM" id="MobiDB-lite"/>
    </source>
</evidence>